<evidence type="ECO:0000256" key="3">
    <source>
        <dbReference type="ARBA" id="ARBA00022475"/>
    </source>
</evidence>
<dbReference type="RefSeq" id="WP_310521105.1">
    <property type="nucleotide sequence ID" value="NZ_BAABBS010000001.1"/>
</dbReference>
<feature type="binding site" evidence="13">
    <location>
        <position position="76"/>
    </location>
    <ligand>
        <name>Na(+)</name>
        <dbReference type="ChEBI" id="CHEBI:29101"/>
        <note>structural</note>
    </ligand>
</feature>
<evidence type="ECO:0000256" key="9">
    <source>
        <dbReference type="ARBA" id="ARBA00023303"/>
    </source>
</evidence>
<dbReference type="NCBIfam" id="TIGR00494">
    <property type="entry name" value="crcB"/>
    <property type="match status" value="1"/>
</dbReference>
<keyword evidence="9 13" id="KW-0407">Ion channel</keyword>
<evidence type="ECO:0000256" key="5">
    <source>
        <dbReference type="ARBA" id="ARBA00022723"/>
    </source>
</evidence>
<comment type="catalytic activity">
    <reaction evidence="11">
        <text>fluoride(in) = fluoride(out)</text>
        <dbReference type="Rhea" id="RHEA:76159"/>
        <dbReference type="ChEBI" id="CHEBI:17051"/>
    </reaction>
    <physiologicalReaction direction="left-to-right" evidence="11">
        <dbReference type="Rhea" id="RHEA:76160"/>
    </physiologicalReaction>
</comment>
<comment type="caution">
    <text evidence="14">The sequence shown here is derived from an EMBL/GenBank/DDBJ whole genome shotgun (WGS) entry which is preliminary data.</text>
</comment>
<keyword evidence="15" id="KW-1185">Reference proteome</keyword>
<sequence>MTPLLFVATALLGGVGAALRFLLDGLVRARTRGTFPIGTALVNLSGSFALGVVTGVTASGWLAPEVATALGVGLLGGYTTFSTASVETVRLAQERRSRAAVVNGLGVLVACTFAALAGLWLGGLLGEMLGPFGG</sequence>
<keyword evidence="8 13" id="KW-0472">Membrane</keyword>
<evidence type="ECO:0000256" key="1">
    <source>
        <dbReference type="ARBA" id="ARBA00004651"/>
    </source>
</evidence>
<proteinExistence type="inferred from homology"/>
<evidence type="ECO:0000256" key="7">
    <source>
        <dbReference type="ARBA" id="ARBA00023065"/>
    </source>
</evidence>
<dbReference type="HAMAP" id="MF_00454">
    <property type="entry name" value="FluC"/>
    <property type="match status" value="1"/>
</dbReference>
<comment type="similarity">
    <text evidence="10 13">Belongs to the fluoride channel Fluc/FEX (TC 1.A.43) family.</text>
</comment>
<comment type="subcellular location">
    <subcellularLocation>
        <location evidence="1 13">Cell membrane</location>
        <topology evidence="1 13">Multi-pass membrane protein</topology>
    </subcellularLocation>
</comment>
<comment type="function">
    <text evidence="12 13">Fluoride-specific ion channel. Important for reducing fluoride concentration in the cell, thus reducing its toxicity.</text>
</comment>
<keyword evidence="13" id="KW-0915">Sodium</keyword>
<reference evidence="15" key="1">
    <citation type="submission" date="2023-07" db="EMBL/GenBank/DDBJ databases">
        <title>Description of three actinobacteria isolated from air of manufacturing shop in a pharmaceutical factory.</title>
        <authorList>
            <person name="Zhang D.-F."/>
        </authorList>
    </citation>
    <scope>NUCLEOTIDE SEQUENCE [LARGE SCALE GENOMIC DNA]</scope>
    <source>
        <strain evidence="15">CCTCC AB 2011122</strain>
    </source>
</reference>
<dbReference type="PANTHER" id="PTHR28259:SF16">
    <property type="entry name" value="FLUORIDE-SPECIFIC ION CHANNEL FLUC 2"/>
    <property type="match status" value="1"/>
</dbReference>
<keyword evidence="3 13" id="KW-1003">Cell membrane</keyword>
<evidence type="ECO:0000313" key="15">
    <source>
        <dbReference type="Proteomes" id="UP001260072"/>
    </source>
</evidence>
<evidence type="ECO:0000256" key="10">
    <source>
        <dbReference type="ARBA" id="ARBA00035120"/>
    </source>
</evidence>
<accession>A0ABU1FLW7</accession>
<feature type="binding site" evidence="13">
    <location>
        <position position="79"/>
    </location>
    <ligand>
        <name>Na(+)</name>
        <dbReference type="ChEBI" id="CHEBI:29101"/>
        <note>structural</note>
    </ligand>
</feature>
<evidence type="ECO:0000256" key="6">
    <source>
        <dbReference type="ARBA" id="ARBA00022989"/>
    </source>
</evidence>
<dbReference type="Proteomes" id="UP001260072">
    <property type="component" value="Unassembled WGS sequence"/>
</dbReference>
<evidence type="ECO:0000256" key="13">
    <source>
        <dbReference type="HAMAP-Rule" id="MF_00454"/>
    </source>
</evidence>
<gene>
    <name evidence="13 14" type="primary">crcB</name>
    <name evidence="13" type="synonym">fluC</name>
    <name evidence="14" type="ORF">RH861_11700</name>
</gene>
<keyword evidence="6 13" id="KW-1133">Transmembrane helix</keyword>
<evidence type="ECO:0000256" key="11">
    <source>
        <dbReference type="ARBA" id="ARBA00035585"/>
    </source>
</evidence>
<comment type="activity regulation">
    <text evidence="13">Na(+) is not transported, but it plays an essential structural role and its presence is essential for fluoride channel function.</text>
</comment>
<dbReference type="PANTHER" id="PTHR28259">
    <property type="entry name" value="FLUORIDE EXPORT PROTEIN 1-RELATED"/>
    <property type="match status" value="1"/>
</dbReference>
<evidence type="ECO:0000313" key="14">
    <source>
        <dbReference type="EMBL" id="MDR5692723.1"/>
    </source>
</evidence>
<name>A0ABU1FLW7_9MICO</name>
<evidence type="ECO:0000256" key="12">
    <source>
        <dbReference type="ARBA" id="ARBA00049940"/>
    </source>
</evidence>
<evidence type="ECO:0000256" key="2">
    <source>
        <dbReference type="ARBA" id="ARBA00022448"/>
    </source>
</evidence>
<feature type="transmembrane region" description="Helical" evidence="13">
    <location>
        <begin position="41"/>
        <end position="63"/>
    </location>
</feature>
<evidence type="ECO:0000256" key="4">
    <source>
        <dbReference type="ARBA" id="ARBA00022692"/>
    </source>
</evidence>
<organism evidence="14 15">
    <name type="scientific">Agromyces indicus</name>
    <dbReference type="NCBI Taxonomy" id="758919"/>
    <lineage>
        <taxon>Bacteria</taxon>
        <taxon>Bacillati</taxon>
        <taxon>Actinomycetota</taxon>
        <taxon>Actinomycetes</taxon>
        <taxon>Micrococcales</taxon>
        <taxon>Microbacteriaceae</taxon>
        <taxon>Agromyces</taxon>
    </lineage>
</organism>
<keyword evidence="7 13" id="KW-0406">Ion transport</keyword>
<protein>
    <recommendedName>
        <fullName evidence="13">Fluoride-specific ion channel FluC</fullName>
    </recommendedName>
</protein>
<comment type="caution">
    <text evidence="13">Lacks conserved residue(s) required for the propagation of feature annotation.</text>
</comment>
<evidence type="ECO:0000256" key="8">
    <source>
        <dbReference type="ARBA" id="ARBA00023136"/>
    </source>
</evidence>
<dbReference type="EMBL" id="JAVKGS010000003">
    <property type="protein sequence ID" value="MDR5692723.1"/>
    <property type="molecule type" value="Genomic_DNA"/>
</dbReference>
<dbReference type="InterPro" id="IPR003691">
    <property type="entry name" value="FluC"/>
</dbReference>
<keyword evidence="4 13" id="KW-0812">Transmembrane</keyword>
<feature type="transmembrane region" description="Helical" evidence="13">
    <location>
        <begin position="100"/>
        <end position="121"/>
    </location>
</feature>
<keyword evidence="2 13" id="KW-0813">Transport</keyword>
<keyword evidence="5 13" id="KW-0479">Metal-binding</keyword>
<dbReference type="Pfam" id="PF02537">
    <property type="entry name" value="CRCB"/>
    <property type="match status" value="1"/>
</dbReference>